<reference evidence="7" key="1">
    <citation type="submission" date="2020-03" db="EMBL/GenBank/DDBJ databases">
        <title>Genome of Pelagibius litoralis DSM 21314T.</title>
        <authorList>
            <person name="Wang G."/>
        </authorList>
    </citation>
    <scope>NUCLEOTIDE SEQUENCE</scope>
    <source>
        <strain evidence="7">DSM 21314</strain>
    </source>
</reference>
<accession>A0A967K967</accession>
<keyword evidence="3 4" id="KW-0418">Kinase</keyword>
<dbReference type="Proteomes" id="UP000761264">
    <property type="component" value="Unassembled WGS sequence"/>
</dbReference>
<organism evidence="7 8">
    <name type="scientific">Pelagibius litoralis</name>
    <dbReference type="NCBI Taxonomy" id="374515"/>
    <lineage>
        <taxon>Bacteria</taxon>
        <taxon>Pseudomonadati</taxon>
        <taxon>Pseudomonadota</taxon>
        <taxon>Alphaproteobacteria</taxon>
        <taxon>Rhodospirillales</taxon>
        <taxon>Rhodovibrionaceae</taxon>
        <taxon>Pelagibius</taxon>
    </lineage>
</organism>
<dbReference type="SUPFAM" id="SSF53067">
    <property type="entry name" value="Actin-like ATPase domain"/>
    <property type="match status" value="2"/>
</dbReference>
<dbReference type="Pfam" id="PF00370">
    <property type="entry name" value="FGGY_N"/>
    <property type="match status" value="1"/>
</dbReference>
<dbReference type="PIRSF" id="PIRSF000538">
    <property type="entry name" value="GlpK"/>
    <property type="match status" value="1"/>
</dbReference>
<dbReference type="InterPro" id="IPR018485">
    <property type="entry name" value="FGGY_C"/>
</dbReference>
<feature type="domain" description="Carbohydrate kinase FGGY C-terminal" evidence="6">
    <location>
        <begin position="261"/>
        <end position="449"/>
    </location>
</feature>
<dbReference type="RefSeq" id="WP_167225548.1">
    <property type="nucleotide sequence ID" value="NZ_JAAQPH010000010.1"/>
</dbReference>
<dbReference type="PANTHER" id="PTHR43095">
    <property type="entry name" value="SUGAR KINASE"/>
    <property type="match status" value="1"/>
</dbReference>
<dbReference type="GO" id="GO:0005975">
    <property type="term" value="P:carbohydrate metabolic process"/>
    <property type="evidence" value="ECO:0007669"/>
    <property type="project" value="InterPro"/>
</dbReference>
<name>A0A967K967_9PROT</name>
<comment type="caution">
    <text evidence="7">The sequence shown here is derived from an EMBL/GenBank/DDBJ whole genome shotgun (WGS) entry which is preliminary data.</text>
</comment>
<evidence type="ECO:0000313" key="8">
    <source>
        <dbReference type="Proteomes" id="UP000761264"/>
    </source>
</evidence>
<evidence type="ECO:0000256" key="3">
    <source>
        <dbReference type="ARBA" id="ARBA00022777"/>
    </source>
</evidence>
<evidence type="ECO:0000259" key="6">
    <source>
        <dbReference type="Pfam" id="PF02782"/>
    </source>
</evidence>
<dbReference type="InterPro" id="IPR043129">
    <property type="entry name" value="ATPase_NBD"/>
</dbReference>
<protein>
    <submittedName>
        <fullName evidence="7">Carbohydrate kinase</fullName>
    </submittedName>
</protein>
<dbReference type="Pfam" id="PF02782">
    <property type="entry name" value="FGGY_C"/>
    <property type="match status" value="1"/>
</dbReference>
<dbReference type="InterPro" id="IPR050406">
    <property type="entry name" value="FGGY_Carb_Kinase"/>
</dbReference>
<dbReference type="EMBL" id="JAAQPH010000010">
    <property type="protein sequence ID" value="NIA69687.1"/>
    <property type="molecule type" value="Genomic_DNA"/>
</dbReference>
<evidence type="ECO:0000313" key="7">
    <source>
        <dbReference type="EMBL" id="NIA69687.1"/>
    </source>
</evidence>
<evidence type="ECO:0000259" key="5">
    <source>
        <dbReference type="Pfam" id="PF00370"/>
    </source>
</evidence>
<gene>
    <name evidence="7" type="ORF">HBA54_13880</name>
</gene>
<evidence type="ECO:0000256" key="1">
    <source>
        <dbReference type="ARBA" id="ARBA00009156"/>
    </source>
</evidence>
<sequence length="504" mass="54736">MTDSFILGIDSGNTVTKAAVFSEAGSLISLGDCEVVRIKPRPRFVERDMNVHWQMTCQAIRQAVAQAGIDPSQIAAVTATGHGDGLYLVDEDGAPLGNGIVSLDSRSAPVIERWEAEGVHDEALKITGQMPYAPAPSALLRWIKENEPERYGRIRWVLSCKDWLRYKLTGEIATDWTEASTAFVDPDTQDYSAAALRLFGLEEMERALPEAHDPCAVMGEITPEAAEATGLKVGTPVAAGLHDVTASAIGSGVAEQGVVSILAGTFSVNEIISGEPKPSPEWYCRNSFRRGEWMNMTLSPASSANIDWFVKQCCRDAIRLAEERGGSAYDYLEEELSEAFAGDSRSVYHPFLYGSPHGNDSSAAFLGLQGWQHRGHMMRALLEGVVFNHRHHVDALRSGFHIKGARLTGGSSRSPRICQLFSDGLGLDLETVDVDEAGALGAALCGAVAVGLYGDLGEAARRTVSVSSTFSPRPQVHRTLDDGYQRYKSTIHQLRSEWRGLRGE</sequence>
<dbReference type="AlphaFoldDB" id="A0A967K967"/>
<proteinExistence type="inferred from homology"/>
<dbReference type="PROSITE" id="PS00445">
    <property type="entry name" value="FGGY_KINASES_2"/>
    <property type="match status" value="1"/>
</dbReference>
<dbReference type="CDD" id="cd07802">
    <property type="entry name" value="ASKHA_NBD_FGGY_EcLyxK-like"/>
    <property type="match status" value="1"/>
</dbReference>
<dbReference type="GO" id="GO:0016301">
    <property type="term" value="F:kinase activity"/>
    <property type="evidence" value="ECO:0007669"/>
    <property type="project" value="UniProtKB-KW"/>
</dbReference>
<keyword evidence="2 4" id="KW-0808">Transferase</keyword>
<dbReference type="PANTHER" id="PTHR43095:SF3">
    <property type="entry name" value="L-XYLULOSE_3-KETO-L-GULONATE KINASE"/>
    <property type="match status" value="1"/>
</dbReference>
<comment type="similarity">
    <text evidence="1 4">Belongs to the FGGY kinase family.</text>
</comment>
<dbReference type="InterPro" id="IPR000577">
    <property type="entry name" value="Carb_kinase_FGGY"/>
</dbReference>
<dbReference type="Gene3D" id="3.30.420.40">
    <property type="match status" value="2"/>
</dbReference>
<dbReference type="InterPro" id="IPR018484">
    <property type="entry name" value="FGGY_N"/>
</dbReference>
<evidence type="ECO:0000256" key="4">
    <source>
        <dbReference type="RuleBase" id="RU003733"/>
    </source>
</evidence>
<keyword evidence="8" id="KW-1185">Reference proteome</keyword>
<feature type="domain" description="Carbohydrate kinase FGGY N-terminal" evidence="5">
    <location>
        <begin position="6"/>
        <end position="250"/>
    </location>
</feature>
<dbReference type="InterPro" id="IPR018483">
    <property type="entry name" value="Carb_kinase_FGGY_CS"/>
</dbReference>
<evidence type="ECO:0000256" key="2">
    <source>
        <dbReference type="ARBA" id="ARBA00022679"/>
    </source>
</evidence>
<dbReference type="GO" id="GO:0016773">
    <property type="term" value="F:phosphotransferase activity, alcohol group as acceptor"/>
    <property type="evidence" value="ECO:0007669"/>
    <property type="project" value="InterPro"/>
</dbReference>